<keyword evidence="2 4" id="KW-0238">DNA-binding</keyword>
<proteinExistence type="predicted"/>
<keyword evidence="3" id="KW-0804">Transcription</keyword>
<dbReference type="Proteomes" id="UP000093943">
    <property type="component" value="Unassembled WGS sequence"/>
</dbReference>
<evidence type="ECO:0000313" key="8">
    <source>
        <dbReference type="Proteomes" id="UP000093943"/>
    </source>
</evidence>
<dbReference type="PANTHER" id="PTHR30055">
    <property type="entry name" value="HTH-TYPE TRANSCRIPTIONAL REGULATOR RUTR"/>
    <property type="match status" value="1"/>
</dbReference>
<dbReference type="SUPFAM" id="SSF46689">
    <property type="entry name" value="Homeodomain-like"/>
    <property type="match status" value="1"/>
</dbReference>
<protein>
    <recommendedName>
        <fullName evidence="6">HTH tetR-type domain-containing protein</fullName>
    </recommendedName>
</protein>
<evidence type="ECO:0000259" key="6">
    <source>
        <dbReference type="PROSITE" id="PS50977"/>
    </source>
</evidence>
<feature type="domain" description="HTH tetR-type" evidence="6">
    <location>
        <begin position="27"/>
        <end position="87"/>
    </location>
</feature>
<dbReference type="PRINTS" id="PR00455">
    <property type="entry name" value="HTHTETR"/>
</dbReference>
<evidence type="ECO:0000313" key="7">
    <source>
        <dbReference type="EMBL" id="OBI31763.1"/>
    </source>
</evidence>
<dbReference type="InterPro" id="IPR009057">
    <property type="entry name" value="Homeodomain-like_sf"/>
</dbReference>
<reference evidence="8" key="1">
    <citation type="submission" date="2016-06" db="EMBL/GenBank/DDBJ databases">
        <authorList>
            <person name="Sutton G."/>
            <person name="Brinkac L."/>
            <person name="Sanka R."/>
            <person name="Adams M."/>
            <person name="Lau E."/>
            <person name="Sam S."/>
            <person name="Sreng N."/>
            <person name="Him V."/>
            <person name="Kerleguer A."/>
            <person name="Cheng S."/>
        </authorList>
    </citation>
    <scope>NUCLEOTIDE SEQUENCE [LARGE SCALE GENOMIC DNA]</scope>
    <source>
        <strain evidence="8">E1876</strain>
    </source>
</reference>
<dbReference type="Pfam" id="PF00440">
    <property type="entry name" value="TetR_N"/>
    <property type="match status" value="1"/>
</dbReference>
<comment type="caution">
    <text evidence="7">The sequence shown here is derived from an EMBL/GenBank/DDBJ whole genome shotgun (WGS) entry which is preliminary data.</text>
</comment>
<evidence type="ECO:0000256" key="4">
    <source>
        <dbReference type="PROSITE-ProRule" id="PRU00335"/>
    </source>
</evidence>
<feature type="region of interest" description="Disordered" evidence="5">
    <location>
        <begin position="1"/>
        <end position="26"/>
    </location>
</feature>
<dbReference type="InterPro" id="IPR001647">
    <property type="entry name" value="HTH_TetR"/>
</dbReference>
<dbReference type="InterPro" id="IPR050109">
    <property type="entry name" value="HTH-type_TetR-like_transc_reg"/>
</dbReference>
<dbReference type="PANTHER" id="PTHR30055:SF234">
    <property type="entry name" value="HTH-TYPE TRANSCRIPTIONAL REGULATOR BETI"/>
    <property type="match status" value="1"/>
</dbReference>
<dbReference type="Gene3D" id="1.10.357.10">
    <property type="entry name" value="Tetracycline Repressor, domain 2"/>
    <property type="match status" value="1"/>
</dbReference>
<dbReference type="PROSITE" id="PS50977">
    <property type="entry name" value="HTH_TETR_2"/>
    <property type="match status" value="1"/>
</dbReference>
<keyword evidence="1" id="KW-0805">Transcription regulation</keyword>
<organism evidence="7 8">
    <name type="scientific">Mycolicibacter sinensis (strain JDM601)</name>
    <name type="common">Mycobacterium sinense</name>
    <dbReference type="NCBI Taxonomy" id="875328"/>
    <lineage>
        <taxon>Bacteria</taxon>
        <taxon>Bacillati</taxon>
        <taxon>Actinomycetota</taxon>
        <taxon>Actinomycetes</taxon>
        <taxon>Mycobacteriales</taxon>
        <taxon>Mycobacteriaceae</taxon>
        <taxon>Mycolicibacter</taxon>
    </lineage>
</organism>
<evidence type="ECO:0000256" key="5">
    <source>
        <dbReference type="SAM" id="MobiDB-lite"/>
    </source>
</evidence>
<dbReference type="AlphaFoldDB" id="A0A1A2NM39"/>
<gene>
    <name evidence="7" type="ORF">A5710_16825</name>
</gene>
<name>A0A1A2NM39_MYCSD</name>
<dbReference type="GO" id="GO:0003700">
    <property type="term" value="F:DNA-binding transcription factor activity"/>
    <property type="evidence" value="ECO:0007669"/>
    <property type="project" value="TreeGrafter"/>
</dbReference>
<evidence type="ECO:0000256" key="3">
    <source>
        <dbReference type="ARBA" id="ARBA00023163"/>
    </source>
</evidence>
<evidence type="ECO:0000256" key="1">
    <source>
        <dbReference type="ARBA" id="ARBA00023015"/>
    </source>
</evidence>
<feature type="DNA-binding region" description="H-T-H motif" evidence="4">
    <location>
        <begin position="50"/>
        <end position="69"/>
    </location>
</feature>
<accession>A0A1A2NM39</accession>
<dbReference type="GO" id="GO:0000976">
    <property type="term" value="F:transcription cis-regulatory region binding"/>
    <property type="evidence" value="ECO:0007669"/>
    <property type="project" value="TreeGrafter"/>
</dbReference>
<sequence length="232" mass="24580">MSADNGDAPATSVASGPSAAKPATAEAPARTRILDAAVDLFAEFGFDRTSTARIAKHAGVPSGLIFYHFSTKIELLLTVVRERAPLVEFSESDLDDLPTGDLQGVITAIWGRLLDRLKEHSAVRNIIFRELASHPLVRQRVREMQDGGTSVIARRLAAVAGIGGDPPPEFDTAARLLVSTAILGSVVRNDVQDAQTADPLALARLITPGLLAAASAGDDPAQSTRSRRRGKK</sequence>
<feature type="compositionally biased region" description="Low complexity" evidence="5">
    <location>
        <begin position="17"/>
        <end position="26"/>
    </location>
</feature>
<dbReference type="EMBL" id="LZKG01000054">
    <property type="protein sequence ID" value="OBI31763.1"/>
    <property type="molecule type" value="Genomic_DNA"/>
</dbReference>
<evidence type="ECO:0000256" key="2">
    <source>
        <dbReference type="ARBA" id="ARBA00023125"/>
    </source>
</evidence>
<dbReference type="RefSeq" id="WP_064923295.1">
    <property type="nucleotide sequence ID" value="NZ_LZJK01000130.1"/>
</dbReference>